<dbReference type="RefSeq" id="WP_188543579.1">
    <property type="nucleotide sequence ID" value="NZ_BMCU01000001.1"/>
</dbReference>
<comment type="similarity">
    <text evidence="1">Belongs to the WXG100 family.</text>
</comment>
<protein>
    <recommendedName>
        <fullName evidence="1">ESAT-6-like protein</fullName>
    </recommendedName>
</protein>
<evidence type="ECO:0000313" key="3">
    <source>
        <dbReference type="Proteomes" id="UP000654257"/>
    </source>
</evidence>
<evidence type="ECO:0000256" key="1">
    <source>
        <dbReference type="RuleBase" id="RU362001"/>
    </source>
</evidence>
<dbReference type="Gene3D" id="1.10.287.1060">
    <property type="entry name" value="ESAT-6-like"/>
    <property type="match status" value="1"/>
</dbReference>
<reference evidence="2" key="2">
    <citation type="submission" date="2020-09" db="EMBL/GenBank/DDBJ databases">
        <authorList>
            <person name="Sun Q."/>
            <person name="Sedlacek I."/>
        </authorList>
    </citation>
    <scope>NUCLEOTIDE SEQUENCE</scope>
    <source>
        <strain evidence="2">CCM 7905</strain>
    </source>
</reference>
<dbReference type="NCBIfam" id="TIGR03930">
    <property type="entry name" value="WXG100_ESAT6"/>
    <property type="match status" value="1"/>
</dbReference>
<dbReference type="EMBL" id="BMCU01000001">
    <property type="protein sequence ID" value="GGF98307.1"/>
    <property type="molecule type" value="Genomic_DNA"/>
</dbReference>
<keyword evidence="3" id="KW-1185">Reference proteome</keyword>
<dbReference type="AlphaFoldDB" id="A0A917FSH4"/>
<name>A0A917FSH4_9NOCA</name>
<evidence type="ECO:0000313" key="2">
    <source>
        <dbReference type="EMBL" id="GGF98307.1"/>
    </source>
</evidence>
<reference evidence="2" key="1">
    <citation type="journal article" date="2014" name="Int. J. Syst. Evol. Microbiol.">
        <title>Complete genome sequence of Corynebacterium casei LMG S-19264T (=DSM 44701T), isolated from a smear-ripened cheese.</title>
        <authorList>
            <consortium name="US DOE Joint Genome Institute (JGI-PGF)"/>
            <person name="Walter F."/>
            <person name="Albersmeier A."/>
            <person name="Kalinowski J."/>
            <person name="Ruckert C."/>
        </authorList>
    </citation>
    <scope>NUCLEOTIDE SEQUENCE</scope>
    <source>
        <strain evidence="2">CCM 7905</strain>
    </source>
</reference>
<sequence>MPELDITVDEVAATGRLVTETSRYLSDGLSSLGREIDDLSTTWRGQASDAYASAWAEVRAGAQEILAALASTGDSLGVVAQTTAGTEAVTAQSISALRGIA</sequence>
<comment type="caution">
    <text evidence="2">The sequence shown here is derived from an EMBL/GenBank/DDBJ whole genome shotgun (WGS) entry which is preliminary data.</text>
</comment>
<gene>
    <name evidence="2" type="ORF">GCM10007304_10380</name>
</gene>
<dbReference type="Proteomes" id="UP000654257">
    <property type="component" value="Unassembled WGS sequence"/>
</dbReference>
<dbReference type="InterPro" id="IPR036689">
    <property type="entry name" value="ESAT-6-like_sf"/>
</dbReference>
<dbReference type="InterPro" id="IPR010310">
    <property type="entry name" value="T7SS_ESAT-6-like"/>
</dbReference>
<accession>A0A917FSH4</accession>
<proteinExistence type="inferred from homology"/>
<dbReference type="SUPFAM" id="SSF140453">
    <property type="entry name" value="EsxAB dimer-like"/>
    <property type="match status" value="1"/>
</dbReference>
<dbReference type="Pfam" id="PF06013">
    <property type="entry name" value="WXG100"/>
    <property type="match status" value="1"/>
</dbReference>
<organism evidence="2 3">
    <name type="scientific">Rhodococcoides trifolii</name>
    <dbReference type="NCBI Taxonomy" id="908250"/>
    <lineage>
        <taxon>Bacteria</taxon>
        <taxon>Bacillati</taxon>
        <taxon>Actinomycetota</taxon>
        <taxon>Actinomycetes</taxon>
        <taxon>Mycobacteriales</taxon>
        <taxon>Nocardiaceae</taxon>
        <taxon>Rhodococcoides</taxon>
    </lineage>
</organism>